<feature type="signal peptide" evidence="7">
    <location>
        <begin position="1"/>
        <end position="22"/>
    </location>
</feature>
<dbReference type="PROSITE" id="PS51257">
    <property type="entry name" value="PROKAR_LIPOPROTEIN"/>
    <property type="match status" value="1"/>
</dbReference>
<dbReference type="InterPro" id="IPR033985">
    <property type="entry name" value="SusD-like_N"/>
</dbReference>
<dbReference type="Pfam" id="PF07980">
    <property type="entry name" value="SusD_RagB"/>
    <property type="match status" value="1"/>
</dbReference>
<evidence type="ECO:0000256" key="6">
    <source>
        <dbReference type="SAM" id="MobiDB-lite"/>
    </source>
</evidence>
<dbReference type="EMBL" id="JAKKDU010000005">
    <property type="protein sequence ID" value="MCF7567769.1"/>
    <property type="molecule type" value="Genomic_DNA"/>
</dbReference>
<dbReference type="Proteomes" id="UP001199795">
    <property type="component" value="Unassembled WGS sequence"/>
</dbReference>
<evidence type="ECO:0000259" key="9">
    <source>
        <dbReference type="Pfam" id="PF14322"/>
    </source>
</evidence>
<dbReference type="RefSeq" id="WP_237239119.1">
    <property type="nucleotide sequence ID" value="NZ_JAKKDU010000005.1"/>
</dbReference>
<keyword evidence="5" id="KW-0998">Cell outer membrane</keyword>
<feature type="domain" description="SusD-like N-terminal" evidence="9">
    <location>
        <begin position="24"/>
        <end position="227"/>
    </location>
</feature>
<protein>
    <submittedName>
        <fullName evidence="10">RagB/SusD family nutrient uptake outer membrane protein</fullName>
    </submittedName>
</protein>
<reference evidence="10" key="1">
    <citation type="submission" date="2022-01" db="EMBL/GenBank/DDBJ databases">
        <title>Draft genome sequence of Sabulilitoribacter arenilitoris KCTC 52401.</title>
        <authorList>
            <person name="Oh J.-S."/>
        </authorList>
    </citation>
    <scope>NUCLEOTIDE SEQUENCE</scope>
    <source>
        <strain evidence="10">HMF6543</strain>
    </source>
</reference>
<organism evidence="10 11">
    <name type="scientific">Wocania arenilitoris</name>
    <dbReference type="NCBI Taxonomy" id="2044858"/>
    <lineage>
        <taxon>Bacteria</taxon>
        <taxon>Pseudomonadati</taxon>
        <taxon>Bacteroidota</taxon>
        <taxon>Flavobacteriia</taxon>
        <taxon>Flavobacteriales</taxon>
        <taxon>Flavobacteriaceae</taxon>
        <taxon>Wocania</taxon>
    </lineage>
</organism>
<dbReference type="InterPro" id="IPR012944">
    <property type="entry name" value="SusD_RagB_dom"/>
</dbReference>
<evidence type="ECO:0000256" key="1">
    <source>
        <dbReference type="ARBA" id="ARBA00004442"/>
    </source>
</evidence>
<feature type="region of interest" description="Disordered" evidence="6">
    <location>
        <begin position="383"/>
        <end position="403"/>
    </location>
</feature>
<evidence type="ECO:0000256" key="5">
    <source>
        <dbReference type="ARBA" id="ARBA00023237"/>
    </source>
</evidence>
<evidence type="ECO:0000256" key="7">
    <source>
        <dbReference type="SAM" id="SignalP"/>
    </source>
</evidence>
<dbReference type="GO" id="GO:0009279">
    <property type="term" value="C:cell outer membrane"/>
    <property type="evidence" value="ECO:0007669"/>
    <property type="project" value="UniProtKB-SubCell"/>
</dbReference>
<evidence type="ECO:0000256" key="2">
    <source>
        <dbReference type="ARBA" id="ARBA00006275"/>
    </source>
</evidence>
<evidence type="ECO:0000256" key="3">
    <source>
        <dbReference type="ARBA" id="ARBA00022729"/>
    </source>
</evidence>
<dbReference type="Pfam" id="PF14322">
    <property type="entry name" value="SusD-like_3"/>
    <property type="match status" value="1"/>
</dbReference>
<sequence>MKIYINKITLVLLACITLTACSKDFLDRVPLDDLSVDTFFSSNADLEIYVNGLYGATMPRYDFQAGLAGSNNKGEDIGSDFMINNFSPTGSLFQQGDSGIAPINSGTWNTAYDNIRRTNFFIENSTTNLGSRDNNSDHFIGEGYFFRAWHYFNLLNNFGGVPIIDKALGTGDEELFKERNSRSEVAKFILKDLDSAIVNLSWKGTGPAVAGRINKDAALTMKARVALFEGTWQYYHAQNATPHSEPNSDGTTFLQMVEPTVQQLIAKNGSSIYTNGGIFNEPYNQLFAITNGESTPGVFWYRVYDTEIITTNSHNFYNNITDSGPGFTDRLVNLYLDADGIPQSLSARPLTTLNEKGQNLEPRFKQTIWTPDRGPMNLLPGRTSQGDSPFRYPNIKPTAGNSTSTGYRQWKGAVLGDVTRYRAGTADDIFIRYAEALLAMAEAKAILGTITQSDIDVTVNVLRGRVGAPAMNLNAINSWAISYSATEGFDPSGTNIVNEIRRERSIEFVNEGFRINDLKRWAIFESAINGYRPKGAHLQEFLDYFNDPAQLIADGLTGSATPFQITADVDVKADPNGLINPFFKIPEFIEGGQGYFVDPRSYLNAIPSSQIDLYGENGTTLTQNPGWN</sequence>
<keyword evidence="3 7" id="KW-0732">Signal</keyword>
<comment type="similarity">
    <text evidence="2">Belongs to the SusD family.</text>
</comment>
<name>A0AAE3EPC0_9FLAO</name>
<keyword evidence="4" id="KW-0472">Membrane</keyword>
<feature type="domain" description="RagB/SusD" evidence="8">
    <location>
        <begin position="325"/>
        <end position="627"/>
    </location>
</feature>
<dbReference type="SUPFAM" id="SSF48452">
    <property type="entry name" value="TPR-like"/>
    <property type="match status" value="1"/>
</dbReference>
<comment type="subcellular location">
    <subcellularLocation>
        <location evidence="1">Cell outer membrane</location>
    </subcellularLocation>
</comment>
<feature type="chain" id="PRO_5042039982" evidence="7">
    <location>
        <begin position="23"/>
        <end position="628"/>
    </location>
</feature>
<dbReference type="InterPro" id="IPR011990">
    <property type="entry name" value="TPR-like_helical_dom_sf"/>
</dbReference>
<evidence type="ECO:0000259" key="8">
    <source>
        <dbReference type="Pfam" id="PF07980"/>
    </source>
</evidence>
<evidence type="ECO:0000313" key="11">
    <source>
        <dbReference type="Proteomes" id="UP001199795"/>
    </source>
</evidence>
<dbReference type="Gene3D" id="1.25.40.390">
    <property type="match status" value="1"/>
</dbReference>
<keyword evidence="11" id="KW-1185">Reference proteome</keyword>
<gene>
    <name evidence="10" type="ORF">L3X37_05240</name>
</gene>
<dbReference type="AlphaFoldDB" id="A0AAE3EPC0"/>
<proteinExistence type="inferred from homology"/>
<evidence type="ECO:0000313" key="10">
    <source>
        <dbReference type="EMBL" id="MCF7567769.1"/>
    </source>
</evidence>
<accession>A0AAE3EPC0</accession>
<evidence type="ECO:0000256" key="4">
    <source>
        <dbReference type="ARBA" id="ARBA00023136"/>
    </source>
</evidence>
<comment type="caution">
    <text evidence="10">The sequence shown here is derived from an EMBL/GenBank/DDBJ whole genome shotgun (WGS) entry which is preliminary data.</text>
</comment>